<feature type="binding site" evidence="8">
    <location>
        <position position="78"/>
    </location>
    <ligand>
        <name>Na(+)</name>
        <dbReference type="ChEBI" id="CHEBI:29101"/>
        <note>structural</note>
    </ligand>
</feature>
<evidence type="ECO:0000256" key="2">
    <source>
        <dbReference type="ARBA" id="ARBA00022475"/>
    </source>
</evidence>
<dbReference type="OrthoDB" id="253428at2157"/>
<evidence type="ECO:0000313" key="9">
    <source>
        <dbReference type="EMBL" id="SES63610.1"/>
    </source>
</evidence>
<dbReference type="STRING" id="1353158.SAMN04488587_0225"/>
<comment type="catalytic activity">
    <reaction evidence="7">
        <text>fluoride(in) = fluoride(out)</text>
        <dbReference type="Rhea" id="RHEA:76159"/>
        <dbReference type="ChEBI" id="CHEBI:17051"/>
    </reaction>
    <physiologicalReaction direction="left-to-right" evidence="7">
        <dbReference type="Rhea" id="RHEA:76160"/>
    </physiologicalReaction>
</comment>
<keyword evidence="8" id="KW-0406">Ion transport</keyword>
<dbReference type="PANTHER" id="PTHR28259">
    <property type="entry name" value="FLUORIDE EXPORT PROTEIN 1-RELATED"/>
    <property type="match status" value="1"/>
</dbReference>
<dbReference type="EMBL" id="FOHQ01000001">
    <property type="protein sequence ID" value="SES63610.1"/>
    <property type="molecule type" value="Genomic_DNA"/>
</dbReference>
<dbReference type="HAMAP" id="MF_00454">
    <property type="entry name" value="FluC"/>
    <property type="match status" value="1"/>
</dbReference>
<feature type="binding site" evidence="8">
    <location>
        <position position="75"/>
    </location>
    <ligand>
        <name>Na(+)</name>
        <dbReference type="ChEBI" id="CHEBI:29101"/>
        <note>structural</note>
    </ligand>
</feature>
<protein>
    <recommendedName>
        <fullName evidence="8">Fluoride-specific ion channel FluC</fullName>
    </recommendedName>
</protein>
<dbReference type="InterPro" id="IPR003691">
    <property type="entry name" value="FluC"/>
</dbReference>
<dbReference type="GO" id="GO:0005886">
    <property type="term" value="C:plasma membrane"/>
    <property type="evidence" value="ECO:0007669"/>
    <property type="project" value="UniProtKB-SubCell"/>
</dbReference>
<reference evidence="10" key="1">
    <citation type="submission" date="2016-10" db="EMBL/GenBank/DDBJ databases">
        <authorList>
            <person name="Varghese N."/>
            <person name="Submissions S."/>
        </authorList>
    </citation>
    <scope>NUCLEOTIDE SEQUENCE [LARGE SCALE GENOMIC DNA]</scope>
    <source>
        <strain evidence="10">SLH 33</strain>
    </source>
</reference>
<dbReference type="AlphaFoldDB" id="A0A1H9Y5F3"/>
<comment type="activity regulation">
    <text evidence="8">Na(+) is not transported, but it plays an essential structural role and its presence is essential for fluoride channel function.</text>
</comment>
<evidence type="ECO:0000256" key="7">
    <source>
        <dbReference type="ARBA" id="ARBA00035585"/>
    </source>
</evidence>
<dbReference type="GO" id="GO:0046872">
    <property type="term" value="F:metal ion binding"/>
    <property type="evidence" value="ECO:0007669"/>
    <property type="project" value="UniProtKB-KW"/>
</dbReference>
<dbReference type="NCBIfam" id="NF010820">
    <property type="entry name" value="PRK14224.1"/>
    <property type="match status" value="1"/>
</dbReference>
<evidence type="ECO:0000256" key="1">
    <source>
        <dbReference type="ARBA" id="ARBA00004651"/>
    </source>
</evidence>
<dbReference type="PANTHER" id="PTHR28259:SF1">
    <property type="entry name" value="FLUORIDE EXPORT PROTEIN 1-RELATED"/>
    <property type="match status" value="1"/>
</dbReference>
<dbReference type="GO" id="GO:0062054">
    <property type="term" value="F:fluoride channel activity"/>
    <property type="evidence" value="ECO:0007669"/>
    <property type="project" value="UniProtKB-UniRule"/>
</dbReference>
<keyword evidence="4 8" id="KW-1133">Transmembrane helix</keyword>
<evidence type="ECO:0000313" key="10">
    <source>
        <dbReference type="Proteomes" id="UP000243338"/>
    </source>
</evidence>
<evidence type="ECO:0000256" key="4">
    <source>
        <dbReference type="ARBA" id="ARBA00022989"/>
    </source>
</evidence>
<keyword evidence="8" id="KW-0407">Ion channel</keyword>
<comment type="caution">
    <text evidence="8">Lacks conserved residue(s) required for the propagation of feature annotation.</text>
</comment>
<comment type="subcellular location">
    <subcellularLocation>
        <location evidence="1 8">Cell membrane</location>
        <topology evidence="1 8">Multi-pass membrane protein</topology>
    </subcellularLocation>
</comment>
<evidence type="ECO:0000256" key="8">
    <source>
        <dbReference type="HAMAP-Rule" id="MF_00454"/>
    </source>
</evidence>
<sequence length="130" mass="14064">MTLPEQTQDLASIAFGGFLGAVSRYAVSSSTISPNGTLVVNVFGSLLLGMMMYDYDYLGHISQRTRLTFGTGFMGAFTTFSTFAVETYTLGGTSAIFNIGSNLVLTLLAVFLGRGIIVYLFRRKGHGHRN</sequence>
<keyword evidence="8" id="KW-0479">Metal-binding</keyword>
<evidence type="ECO:0000256" key="6">
    <source>
        <dbReference type="ARBA" id="ARBA00035120"/>
    </source>
</evidence>
<keyword evidence="8" id="KW-0915">Sodium</keyword>
<dbReference type="GO" id="GO:0140114">
    <property type="term" value="P:cellular detoxification of fluoride"/>
    <property type="evidence" value="ECO:0007669"/>
    <property type="project" value="UniProtKB-UniRule"/>
</dbReference>
<keyword evidence="8" id="KW-0813">Transport</keyword>
<dbReference type="RefSeq" id="WP_091688214.1">
    <property type="nucleotide sequence ID" value="NZ_CAAGSJ010000004.1"/>
</dbReference>
<organism evidence="9 10">
    <name type="scientific">Methanococcoides vulcani</name>
    <dbReference type="NCBI Taxonomy" id="1353158"/>
    <lineage>
        <taxon>Archaea</taxon>
        <taxon>Methanobacteriati</taxon>
        <taxon>Methanobacteriota</taxon>
        <taxon>Stenosarchaea group</taxon>
        <taxon>Methanomicrobia</taxon>
        <taxon>Methanosarcinales</taxon>
        <taxon>Methanosarcinaceae</taxon>
        <taxon>Methanococcoides</taxon>
    </lineage>
</organism>
<feature type="transmembrane region" description="Helical" evidence="8">
    <location>
        <begin position="97"/>
        <end position="121"/>
    </location>
</feature>
<dbReference type="Proteomes" id="UP000243338">
    <property type="component" value="Unassembled WGS sequence"/>
</dbReference>
<evidence type="ECO:0000256" key="5">
    <source>
        <dbReference type="ARBA" id="ARBA00023136"/>
    </source>
</evidence>
<accession>A0A1H9Y5F3</accession>
<name>A0A1H9Y5F3_9EURY</name>
<evidence type="ECO:0000256" key="3">
    <source>
        <dbReference type="ARBA" id="ARBA00022692"/>
    </source>
</evidence>
<keyword evidence="10" id="KW-1185">Reference proteome</keyword>
<comment type="function">
    <text evidence="8">Fluoride-specific ion channel. Important for reducing fluoride concentration in the cell, thus reducing its toxicity.</text>
</comment>
<gene>
    <name evidence="8" type="primary">fluC</name>
    <name evidence="8" type="synonym">crcB</name>
    <name evidence="9" type="ORF">SAMN04488587_0225</name>
</gene>
<keyword evidence="5 8" id="KW-0472">Membrane</keyword>
<comment type="similarity">
    <text evidence="6 8">Belongs to the fluoride channel Fluc/FEX (TC 1.A.43) family.</text>
</comment>
<dbReference type="Pfam" id="PF02537">
    <property type="entry name" value="CRCB"/>
    <property type="match status" value="1"/>
</dbReference>
<keyword evidence="2 8" id="KW-1003">Cell membrane</keyword>
<proteinExistence type="inferred from homology"/>
<feature type="transmembrane region" description="Helical" evidence="8">
    <location>
        <begin position="67"/>
        <end position="85"/>
    </location>
</feature>
<keyword evidence="3 8" id="KW-0812">Transmembrane</keyword>